<dbReference type="Pfam" id="PF05679">
    <property type="entry name" value="CHGN"/>
    <property type="match status" value="1"/>
</dbReference>
<evidence type="ECO:0000256" key="2">
    <source>
        <dbReference type="ARBA" id="ARBA00009239"/>
    </source>
</evidence>
<evidence type="ECO:0000256" key="4">
    <source>
        <dbReference type="ARBA" id="ARBA00022692"/>
    </source>
</evidence>
<dbReference type="InterPro" id="IPR008428">
    <property type="entry name" value="Chond_GalNAc"/>
</dbReference>
<keyword evidence="5 9" id="KW-0735">Signal-anchor</keyword>
<comment type="similarity">
    <text evidence="2 9">Belongs to the chondroitin N-acetylgalactosaminyltransferase family.</text>
</comment>
<accession>A0A7R9FXH1</accession>
<evidence type="ECO:0000256" key="3">
    <source>
        <dbReference type="ARBA" id="ARBA00022679"/>
    </source>
</evidence>
<evidence type="ECO:0000256" key="6">
    <source>
        <dbReference type="ARBA" id="ARBA00022989"/>
    </source>
</evidence>
<keyword evidence="7 9" id="KW-0333">Golgi apparatus</keyword>
<dbReference type="EC" id="2.4.1.-" evidence="9"/>
<evidence type="ECO:0000256" key="9">
    <source>
        <dbReference type="RuleBase" id="RU364016"/>
    </source>
</evidence>
<name>A0A7R9FXH1_TIMSH</name>
<reference evidence="10" key="1">
    <citation type="submission" date="2020-11" db="EMBL/GenBank/DDBJ databases">
        <authorList>
            <person name="Tran Van P."/>
        </authorList>
    </citation>
    <scope>NUCLEOTIDE SEQUENCE</scope>
</reference>
<evidence type="ECO:0000313" key="10">
    <source>
        <dbReference type="EMBL" id="CAD7258862.1"/>
    </source>
</evidence>
<evidence type="ECO:0000256" key="5">
    <source>
        <dbReference type="ARBA" id="ARBA00022968"/>
    </source>
</evidence>
<keyword evidence="8" id="KW-0472">Membrane</keyword>
<dbReference type="PANTHER" id="PTHR12369">
    <property type="entry name" value="CHONDROITIN SYNTHASE"/>
    <property type="match status" value="1"/>
</dbReference>
<dbReference type="Gene3D" id="3.90.550.10">
    <property type="entry name" value="Spore Coat Polysaccharide Biosynthesis Protein SpsA, Chain A"/>
    <property type="match status" value="1"/>
</dbReference>
<dbReference type="SUPFAM" id="SSF53448">
    <property type="entry name" value="Nucleotide-diphospho-sugar transferases"/>
    <property type="match status" value="1"/>
</dbReference>
<protein>
    <recommendedName>
        <fullName evidence="9">Hexosyltransferase</fullName>
        <ecNumber evidence="9">2.4.1.-</ecNumber>
    </recommendedName>
</protein>
<dbReference type="GO" id="GO:0047238">
    <property type="term" value="F:glucuronosyl-N-acetylgalactosaminyl-proteoglycan 4-beta-N-acetylgalactosaminyltransferase activity"/>
    <property type="evidence" value="ECO:0007669"/>
    <property type="project" value="TreeGrafter"/>
</dbReference>
<sequence>MRVDFHSTSAQMQLCLKVVCWGKKELLAKSPRSQLCLKVVCWGKKELLAKSPRSRLCLKVVCWGKKELLAKSPRSQLCLKMVCWGKKELLAKSPRSRLCLKVVYWAVFSLYFYRSDFLRVRGFDEEIVGWGGEDVILYRKYIRSHMKVVRATDPGIFHIWHPKSSTAEDGEIEVRISVG</sequence>
<evidence type="ECO:0000256" key="1">
    <source>
        <dbReference type="ARBA" id="ARBA00004447"/>
    </source>
</evidence>
<organism evidence="10">
    <name type="scientific">Timema shepardi</name>
    <name type="common">Walking stick</name>
    <dbReference type="NCBI Taxonomy" id="629360"/>
    <lineage>
        <taxon>Eukaryota</taxon>
        <taxon>Metazoa</taxon>
        <taxon>Ecdysozoa</taxon>
        <taxon>Arthropoda</taxon>
        <taxon>Hexapoda</taxon>
        <taxon>Insecta</taxon>
        <taxon>Pterygota</taxon>
        <taxon>Neoptera</taxon>
        <taxon>Polyneoptera</taxon>
        <taxon>Phasmatodea</taxon>
        <taxon>Timematodea</taxon>
        <taxon>Timematoidea</taxon>
        <taxon>Timematidae</taxon>
        <taxon>Timema</taxon>
    </lineage>
</organism>
<dbReference type="InterPro" id="IPR051227">
    <property type="entry name" value="CS_glycosyltransferase"/>
</dbReference>
<keyword evidence="3 9" id="KW-0808">Transferase</keyword>
<evidence type="ECO:0000256" key="8">
    <source>
        <dbReference type="ARBA" id="ARBA00023136"/>
    </source>
</evidence>
<dbReference type="PANTHER" id="PTHR12369:SF45">
    <property type="entry name" value="HEXOSYLTRANSFERASE"/>
    <property type="match status" value="1"/>
</dbReference>
<dbReference type="InterPro" id="IPR029044">
    <property type="entry name" value="Nucleotide-diphossugar_trans"/>
</dbReference>
<gene>
    <name evidence="10" type="ORF">TSIB3V08_LOCUS3083</name>
</gene>
<dbReference type="AlphaFoldDB" id="A0A7R9FXH1"/>
<dbReference type="GO" id="GO:0032580">
    <property type="term" value="C:Golgi cisterna membrane"/>
    <property type="evidence" value="ECO:0007669"/>
    <property type="project" value="UniProtKB-SubCell"/>
</dbReference>
<dbReference type="EMBL" id="OC000994">
    <property type="protein sequence ID" value="CAD7258862.1"/>
    <property type="molecule type" value="Genomic_DNA"/>
</dbReference>
<comment type="subcellular location">
    <subcellularLocation>
        <location evidence="1 9">Golgi apparatus</location>
        <location evidence="1 9">Golgi stack membrane</location>
        <topology evidence="1 9">Single-pass type II membrane protein</topology>
    </subcellularLocation>
</comment>
<keyword evidence="6" id="KW-1133">Transmembrane helix</keyword>
<keyword evidence="4" id="KW-0812">Transmembrane</keyword>
<proteinExistence type="inferred from homology"/>
<evidence type="ECO:0000256" key="7">
    <source>
        <dbReference type="ARBA" id="ARBA00023034"/>
    </source>
</evidence>